<gene>
    <name evidence="8" type="ORF">BN1723_008445</name>
</gene>
<evidence type="ECO:0000256" key="4">
    <source>
        <dbReference type="ARBA" id="ARBA00023163"/>
    </source>
</evidence>
<evidence type="ECO:0000256" key="6">
    <source>
        <dbReference type="SAM" id="MobiDB-lite"/>
    </source>
</evidence>
<keyword evidence="4" id="KW-0804">Transcription</keyword>
<feature type="region of interest" description="Disordered" evidence="6">
    <location>
        <begin position="98"/>
        <end position="124"/>
    </location>
</feature>
<dbReference type="SUPFAM" id="SSF57701">
    <property type="entry name" value="Zn2/Cys6 DNA-binding domain"/>
    <property type="match status" value="1"/>
</dbReference>
<keyword evidence="5" id="KW-0539">Nucleus</keyword>
<reference evidence="9" key="1">
    <citation type="submission" date="2015-05" db="EMBL/GenBank/DDBJ databases">
        <authorList>
            <person name="Fogelqvist Johan"/>
        </authorList>
    </citation>
    <scope>NUCLEOTIDE SEQUENCE [LARGE SCALE GENOMIC DNA]</scope>
</reference>
<proteinExistence type="predicted"/>
<name>A0A0G4KG28_VERLO</name>
<dbReference type="EMBL" id="CVQI01000003">
    <property type="protein sequence ID" value="CRJ89178.1"/>
    <property type="molecule type" value="Genomic_DNA"/>
</dbReference>
<dbReference type="GO" id="GO:0000976">
    <property type="term" value="F:transcription cis-regulatory region binding"/>
    <property type="evidence" value="ECO:0007669"/>
    <property type="project" value="TreeGrafter"/>
</dbReference>
<dbReference type="InterPro" id="IPR051089">
    <property type="entry name" value="prtT"/>
</dbReference>
<dbReference type="InterPro" id="IPR036864">
    <property type="entry name" value="Zn2-C6_fun-type_DNA-bd_sf"/>
</dbReference>
<feature type="region of interest" description="Disordered" evidence="6">
    <location>
        <begin position="1"/>
        <end position="20"/>
    </location>
</feature>
<organism evidence="8 9">
    <name type="scientific">Verticillium longisporum</name>
    <name type="common">Verticillium dahliae var. longisporum</name>
    <dbReference type="NCBI Taxonomy" id="100787"/>
    <lineage>
        <taxon>Eukaryota</taxon>
        <taxon>Fungi</taxon>
        <taxon>Dikarya</taxon>
        <taxon>Ascomycota</taxon>
        <taxon>Pezizomycotina</taxon>
        <taxon>Sordariomycetes</taxon>
        <taxon>Hypocreomycetidae</taxon>
        <taxon>Glomerellales</taxon>
        <taxon>Plectosphaerellaceae</taxon>
        <taxon>Verticillium</taxon>
    </lineage>
</organism>
<dbReference type="GO" id="GO:0005634">
    <property type="term" value="C:nucleus"/>
    <property type="evidence" value="ECO:0007669"/>
    <property type="project" value="UniProtKB-SubCell"/>
</dbReference>
<keyword evidence="3" id="KW-0238">DNA-binding</keyword>
<feature type="domain" description="Zn(2)-C6 fungal-type" evidence="7">
    <location>
        <begin position="27"/>
        <end position="57"/>
    </location>
</feature>
<evidence type="ECO:0000313" key="8">
    <source>
        <dbReference type="EMBL" id="CRJ89178.1"/>
    </source>
</evidence>
<dbReference type="PANTHER" id="PTHR31845">
    <property type="entry name" value="FINGER DOMAIN PROTEIN, PUTATIVE-RELATED"/>
    <property type="match status" value="1"/>
</dbReference>
<protein>
    <recommendedName>
        <fullName evidence="7">Zn(2)-C6 fungal-type domain-containing protein</fullName>
    </recommendedName>
</protein>
<dbReference type="PROSITE" id="PS00463">
    <property type="entry name" value="ZN2_CY6_FUNGAL_1"/>
    <property type="match status" value="1"/>
</dbReference>
<dbReference type="Proteomes" id="UP000045706">
    <property type="component" value="Unassembled WGS sequence"/>
</dbReference>
<evidence type="ECO:0000256" key="5">
    <source>
        <dbReference type="ARBA" id="ARBA00023242"/>
    </source>
</evidence>
<dbReference type="CDD" id="cd12148">
    <property type="entry name" value="fungal_TF_MHR"/>
    <property type="match status" value="1"/>
</dbReference>
<dbReference type="InterPro" id="IPR001138">
    <property type="entry name" value="Zn2Cys6_DnaBD"/>
</dbReference>
<dbReference type="CDD" id="cd00067">
    <property type="entry name" value="GAL4"/>
    <property type="match status" value="1"/>
</dbReference>
<evidence type="ECO:0000256" key="3">
    <source>
        <dbReference type="ARBA" id="ARBA00023125"/>
    </source>
</evidence>
<evidence type="ECO:0000256" key="2">
    <source>
        <dbReference type="ARBA" id="ARBA00023015"/>
    </source>
</evidence>
<sequence length="617" mass="68925">MTTSPSSHASTEMESVSDGTPAPYGRACTNCAKAKCKCTLRSVGGACERCHRLSKTCQPAPSVRKRSKKQVNSRTAHLEKKLDHLAVLLRASGHGNLSADLESSVSGDPASLTEGSTTPYEDAPYASTSQFTNPLCQGTSASSTQVHGGIYSYSLTSGPEPTQQEAELLFINFRDVHLRYFPFVDLSQYASALQMRQERPFLWLCIMAISTRSRPLQMDMSERIRWIISQKLVMEHERNMDYLLGLIAFMAWINVQPGSKPFFCFYTQLAIALVYDLGLTKELSKFSTPLLYWKSIGLNNPYSAVSPPRTMEERRTVLAAYLLSATVASFVKKMDSMRWTKHMDDCLDVLEKSKVIPNDRTLIAMVRMQLIHDEAISIYSPRDAMGWAAPPPTLYIKALYSKLHAVYQALAPEVKANDIVACRLHDTELAIHESAISQAHSPTNFPNTQRLEALFACLNSIKSWFDLALVIPLSTCPDYGLTFFTQMSHCAINLHRLQTIDDPIWDIATARTIIDLPQVLEKLAVRCTVAADLATASPNDNEEFTFVRAAKMLRMMKSFWEKDMTERMAKARREATGLPTPATQGTSVPLDGVELADFDGELLDDEWFAHVFTPMDL</sequence>
<keyword evidence="2" id="KW-0805">Transcription regulation</keyword>
<evidence type="ECO:0000313" key="9">
    <source>
        <dbReference type="Proteomes" id="UP000045706"/>
    </source>
</evidence>
<evidence type="ECO:0000256" key="1">
    <source>
        <dbReference type="ARBA" id="ARBA00004123"/>
    </source>
</evidence>
<dbReference type="GO" id="GO:0008270">
    <property type="term" value="F:zinc ion binding"/>
    <property type="evidence" value="ECO:0007669"/>
    <property type="project" value="InterPro"/>
</dbReference>
<feature type="compositionally biased region" description="Polar residues" evidence="6">
    <location>
        <begin position="1"/>
        <end position="18"/>
    </location>
</feature>
<evidence type="ECO:0000259" key="7">
    <source>
        <dbReference type="PROSITE" id="PS00463"/>
    </source>
</evidence>
<dbReference type="AlphaFoldDB" id="A0A0G4KG28"/>
<dbReference type="Gene3D" id="4.10.240.10">
    <property type="entry name" value="Zn(2)-C6 fungal-type DNA-binding domain"/>
    <property type="match status" value="1"/>
</dbReference>
<dbReference type="GO" id="GO:0000981">
    <property type="term" value="F:DNA-binding transcription factor activity, RNA polymerase II-specific"/>
    <property type="evidence" value="ECO:0007669"/>
    <property type="project" value="InterPro"/>
</dbReference>
<comment type="subcellular location">
    <subcellularLocation>
        <location evidence="1">Nucleus</location>
    </subcellularLocation>
</comment>
<accession>A0A0G4KG28</accession>
<dbReference type="PANTHER" id="PTHR31845:SF32">
    <property type="entry name" value="MISCELLANEOUS ZN(II)2CYS6 TRANSCRIPTION FACTOR (EUROFUNG)-RELATED"/>
    <property type="match status" value="1"/>
</dbReference>